<keyword evidence="2" id="KW-1185">Reference proteome</keyword>
<accession>A0A9K3JWC1</accession>
<sequence length="105" mass="12490">MDGKYNYRRAFSLPSIFTSSLIRPQIFPSVLQYLPQNTTHTRPISKITTTYTNRHQTHPTFNPSCIRRTPTNRHLHPRLRNHHHWSSSLTTHQHPNRYFTSTQLI</sequence>
<evidence type="ECO:0000313" key="1">
    <source>
        <dbReference type="EMBL" id="KAF5821860.1"/>
    </source>
</evidence>
<dbReference type="AlphaFoldDB" id="A0A9K3JWC1"/>
<reference evidence="1" key="1">
    <citation type="journal article" date="2017" name="Nature">
        <title>The sunflower genome provides insights into oil metabolism, flowering and Asterid evolution.</title>
        <authorList>
            <person name="Badouin H."/>
            <person name="Gouzy J."/>
            <person name="Grassa C.J."/>
            <person name="Murat F."/>
            <person name="Staton S.E."/>
            <person name="Cottret L."/>
            <person name="Lelandais-Briere C."/>
            <person name="Owens G.L."/>
            <person name="Carrere S."/>
            <person name="Mayjonade B."/>
            <person name="Legrand L."/>
            <person name="Gill N."/>
            <person name="Kane N.C."/>
            <person name="Bowers J.E."/>
            <person name="Hubner S."/>
            <person name="Bellec A."/>
            <person name="Berard A."/>
            <person name="Berges H."/>
            <person name="Blanchet N."/>
            <person name="Boniface M.C."/>
            <person name="Brunel D."/>
            <person name="Catrice O."/>
            <person name="Chaidir N."/>
            <person name="Claudel C."/>
            <person name="Donnadieu C."/>
            <person name="Faraut T."/>
            <person name="Fievet G."/>
            <person name="Helmstetter N."/>
            <person name="King M."/>
            <person name="Knapp S.J."/>
            <person name="Lai Z."/>
            <person name="Le Paslier M.C."/>
            <person name="Lippi Y."/>
            <person name="Lorenzon L."/>
            <person name="Mandel J.R."/>
            <person name="Marage G."/>
            <person name="Marchand G."/>
            <person name="Marquand E."/>
            <person name="Bret-Mestries E."/>
            <person name="Morien E."/>
            <person name="Nambeesan S."/>
            <person name="Nguyen T."/>
            <person name="Pegot-Espagnet P."/>
            <person name="Pouilly N."/>
            <person name="Raftis F."/>
            <person name="Sallet E."/>
            <person name="Schiex T."/>
            <person name="Thomas J."/>
            <person name="Vandecasteele C."/>
            <person name="Vares D."/>
            <person name="Vear F."/>
            <person name="Vautrin S."/>
            <person name="Crespi M."/>
            <person name="Mangin B."/>
            <person name="Burke J.M."/>
            <person name="Salse J."/>
            <person name="Munos S."/>
            <person name="Vincourt P."/>
            <person name="Rieseberg L.H."/>
            <person name="Langlade N.B."/>
        </authorList>
    </citation>
    <scope>NUCLEOTIDE SEQUENCE</scope>
    <source>
        <tissue evidence="1">Leaves</tissue>
    </source>
</reference>
<organism evidence="1 2">
    <name type="scientific">Helianthus annuus</name>
    <name type="common">Common sunflower</name>
    <dbReference type="NCBI Taxonomy" id="4232"/>
    <lineage>
        <taxon>Eukaryota</taxon>
        <taxon>Viridiplantae</taxon>
        <taxon>Streptophyta</taxon>
        <taxon>Embryophyta</taxon>
        <taxon>Tracheophyta</taxon>
        <taxon>Spermatophyta</taxon>
        <taxon>Magnoliopsida</taxon>
        <taxon>eudicotyledons</taxon>
        <taxon>Gunneridae</taxon>
        <taxon>Pentapetalae</taxon>
        <taxon>asterids</taxon>
        <taxon>campanulids</taxon>
        <taxon>Asterales</taxon>
        <taxon>Asteraceae</taxon>
        <taxon>Asteroideae</taxon>
        <taxon>Heliantheae alliance</taxon>
        <taxon>Heliantheae</taxon>
        <taxon>Helianthus</taxon>
    </lineage>
</organism>
<dbReference type="Proteomes" id="UP000215914">
    <property type="component" value="Unassembled WGS sequence"/>
</dbReference>
<proteinExistence type="predicted"/>
<name>A0A9K3JWC1_HELAN</name>
<gene>
    <name evidence="1" type="ORF">HanXRQr2_Chr01g0019791</name>
</gene>
<dbReference type="EMBL" id="MNCJ02000316">
    <property type="protein sequence ID" value="KAF5821860.1"/>
    <property type="molecule type" value="Genomic_DNA"/>
</dbReference>
<dbReference type="Gramene" id="mRNA:HanXRQr2_Chr01g0019791">
    <property type="protein sequence ID" value="mRNA:HanXRQr2_Chr01g0019791"/>
    <property type="gene ID" value="HanXRQr2_Chr01g0019791"/>
</dbReference>
<reference evidence="1" key="2">
    <citation type="submission" date="2020-06" db="EMBL/GenBank/DDBJ databases">
        <title>Helianthus annuus Genome sequencing and assembly Release 2.</title>
        <authorList>
            <person name="Gouzy J."/>
            <person name="Langlade N."/>
            <person name="Munos S."/>
        </authorList>
    </citation>
    <scope>NUCLEOTIDE SEQUENCE</scope>
    <source>
        <tissue evidence="1">Leaves</tissue>
    </source>
</reference>
<protein>
    <submittedName>
        <fullName evidence="1">Uncharacterized protein</fullName>
    </submittedName>
</protein>
<evidence type="ECO:0000313" key="2">
    <source>
        <dbReference type="Proteomes" id="UP000215914"/>
    </source>
</evidence>
<comment type="caution">
    <text evidence="1">The sequence shown here is derived from an EMBL/GenBank/DDBJ whole genome shotgun (WGS) entry which is preliminary data.</text>
</comment>